<dbReference type="EMBL" id="JANFQO010000010">
    <property type="protein sequence ID" value="MCQ4165596.1"/>
    <property type="molecule type" value="Genomic_DNA"/>
</dbReference>
<dbReference type="InterPro" id="IPR023214">
    <property type="entry name" value="HAD_sf"/>
</dbReference>
<dbReference type="NCBIfam" id="TIGR01484">
    <property type="entry name" value="HAD-SF-IIB"/>
    <property type="match status" value="1"/>
</dbReference>
<keyword evidence="4" id="KW-0479">Metal-binding</keyword>
<comment type="function">
    <text evidence="4">Removes the phosphate from trehalose 6-phosphate to produce free trehalose.</text>
</comment>
<dbReference type="EC" id="3.1.3.12" evidence="4"/>
<evidence type="ECO:0000256" key="2">
    <source>
        <dbReference type="ARBA" id="ARBA00008770"/>
    </source>
</evidence>
<comment type="pathway">
    <text evidence="1 4">Glycan biosynthesis; trehalose biosynthesis.</text>
</comment>
<dbReference type="Proteomes" id="UP001165498">
    <property type="component" value="Unassembled WGS sequence"/>
</dbReference>
<feature type="compositionally biased region" description="Polar residues" evidence="5">
    <location>
        <begin position="1"/>
        <end position="12"/>
    </location>
</feature>
<evidence type="ECO:0000256" key="1">
    <source>
        <dbReference type="ARBA" id="ARBA00005199"/>
    </source>
</evidence>
<dbReference type="NCBIfam" id="TIGR00685">
    <property type="entry name" value="T6PP"/>
    <property type="match status" value="1"/>
</dbReference>
<gene>
    <name evidence="6" type="primary">otsB</name>
    <name evidence="6" type="ORF">NM961_12830</name>
</gene>
<evidence type="ECO:0000256" key="5">
    <source>
        <dbReference type="SAM" id="MobiDB-lite"/>
    </source>
</evidence>
<comment type="caution">
    <text evidence="6">The sequence shown here is derived from an EMBL/GenBank/DDBJ whole genome shotgun (WGS) entry which is preliminary data.</text>
</comment>
<dbReference type="InterPro" id="IPR044651">
    <property type="entry name" value="OTSB-like"/>
</dbReference>
<proteinExistence type="inferred from homology"/>
<evidence type="ECO:0000256" key="4">
    <source>
        <dbReference type="RuleBase" id="RU361117"/>
    </source>
</evidence>
<comment type="catalytic activity">
    <reaction evidence="4">
        <text>alpha,alpha-trehalose 6-phosphate + H2O = alpha,alpha-trehalose + phosphate</text>
        <dbReference type="Rhea" id="RHEA:23420"/>
        <dbReference type="ChEBI" id="CHEBI:15377"/>
        <dbReference type="ChEBI" id="CHEBI:16551"/>
        <dbReference type="ChEBI" id="CHEBI:43474"/>
        <dbReference type="ChEBI" id="CHEBI:58429"/>
        <dbReference type="EC" id="3.1.3.12"/>
    </reaction>
</comment>
<organism evidence="6 7">
    <name type="scientific">Tahibacter harae</name>
    <dbReference type="NCBI Taxonomy" id="2963937"/>
    <lineage>
        <taxon>Bacteria</taxon>
        <taxon>Pseudomonadati</taxon>
        <taxon>Pseudomonadota</taxon>
        <taxon>Gammaproteobacteria</taxon>
        <taxon>Lysobacterales</taxon>
        <taxon>Rhodanobacteraceae</taxon>
        <taxon>Tahibacter</taxon>
    </lineage>
</organism>
<name>A0ABT1QTK6_9GAMM</name>
<reference evidence="6" key="1">
    <citation type="submission" date="2022-07" db="EMBL/GenBank/DDBJ databases">
        <title>Tahibacter sp., a new gammaproteobacterium isolated from the silt sample collected at pig farm.</title>
        <authorList>
            <person name="Chen H."/>
        </authorList>
    </citation>
    <scope>NUCLEOTIDE SEQUENCE</scope>
    <source>
        <strain evidence="6">P2K</strain>
    </source>
</reference>
<dbReference type="RefSeq" id="WP_255914782.1">
    <property type="nucleotide sequence ID" value="NZ_JANFQO010000010.1"/>
</dbReference>
<keyword evidence="4" id="KW-0460">Magnesium</keyword>
<dbReference type="InterPro" id="IPR036412">
    <property type="entry name" value="HAD-like_sf"/>
</dbReference>
<dbReference type="Gene3D" id="3.40.50.1000">
    <property type="entry name" value="HAD superfamily/HAD-like"/>
    <property type="match status" value="1"/>
</dbReference>
<dbReference type="InterPro" id="IPR006379">
    <property type="entry name" value="HAD-SF_hydro_IIB"/>
</dbReference>
<evidence type="ECO:0000256" key="3">
    <source>
        <dbReference type="ARBA" id="ARBA00022801"/>
    </source>
</evidence>
<keyword evidence="7" id="KW-1185">Reference proteome</keyword>
<dbReference type="SUPFAM" id="SSF56784">
    <property type="entry name" value="HAD-like"/>
    <property type="match status" value="1"/>
</dbReference>
<dbReference type="InterPro" id="IPR003337">
    <property type="entry name" value="Trehalose_PPase"/>
</dbReference>
<keyword evidence="3 4" id="KW-0378">Hydrolase</keyword>
<evidence type="ECO:0000313" key="6">
    <source>
        <dbReference type="EMBL" id="MCQ4165596.1"/>
    </source>
</evidence>
<comment type="cofactor">
    <cofactor evidence="4">
        <name>Mg(2+)</name>
        <dbReference type="ChEBI" id="CHEBI:18420"/>
    </cofactor>
</comment>
<dbReference type="Gene3D" id="3.30.70.1020">
    <property type="entry name" value="Trehalose-6-phosphate phosphatase related protein, domain 2"/>
    <property type="match status" value="1"/>
</dbReference>
<comment type="similarity">
    <text evidence="2 4">Belongs to the trehalose phosphatase family.</text>
</comment>
<evidence type="ECO:0000313" key="7">
    <source>
        <dbReference type="Proteomes" id="UP001165498"/>
    </source>
</evidence>
<sequence length="259" mass="27373">MTSSAIARSAPSTMLAPPPSHWPAAQPWALFLDLDGTLCAYRDDPAEVALTPAQRALLRRLQQRLHGALCVLSGRSAADLARIFGDLQIAHVGEHGAAAAAADVLFLAQLARVEAALRTLSTDFPGTWVERKPSSCVLHYRRVPQLAECLAARLPGLDASLDRLRRLDGVCVFEFAARGSDKGSALRAQMQTAPFRGRVAVAVGDDVTDEDAFAAARALGGFGVAVGGRASVQAGFHLADTAAVQRWLQQLAGDSDALD</sequence>
<protein>
    <recommendedName>
        <fullName evidence="4">Trehalose 6-phosphate phosphatase</fullName>
        <ecNumber evidence="4">3.1.3.12</ecNumber>
    </recommendedName>
</protein>
<dbReference type="PANTHER" id="PTHR43768:SF3">
    <property type="entry name" value="TREHALOSE 6-PHOSPHATE PHOSPHATASE"/>
    <property type="match status" value="1"/>
</dbReference>
<dbReference type="Pfam" id="PF02358">
    <property type="entry name" value="Trehalose_PPase"/>
    <property type="match status" value="1"/>
</dbReference>
<dbReference type="PANTHER" id="PTHR43768">
    <property type="entry name" value="TREHALOSE 6-PHOSPHATE PHOSPHATASE"/>
    <property type="match status" value="1"/>
</dbReference>
<accession>A0ABT1QTK6</accession>
<dbReference type="GO" id="GO:0004805">
    <property type="term" value="F:trehalose-phosphatase activity"/>
    <property type="evidence" value="ECO:0007669"/>
    <property type="project" value="UniProtKB-EC"/>
</dbReference>
<feature type="region of interest" description="Disordered" evidence="5">
    <location>
        <begin position="1"/>
        <end position="20"/>
    </location>
</feature>